<dbReference type="Proteomes" id="UP000839052">
    <property type="component" value="Chromosome"/>
</dbReference>
<reference evidence="7 8" key="1">
    <citation type="submission" date="2021-10" db="EMBL/GenBank/DDBJ databases">
        <authorList>
            <person name="Koch H."/>
        </authorList>
    </citation>
    <scope>NUCLEOTIDE SEQUENCE [LARGE SCALE GENOMIC DNA]</scope>
    <source>
        <strain evidence="7">6680</strain>
    </source>
</reference>
<comment type="catalytic activity">
    <reaction evidence="1">
        <text>Hydrolysis of alkylated DNA, releasing 3-methyladenine, 3-methylguanine, 7-methylguanine and 7-methyladenine.</text>
        <dbReference type="EC" id="3.2.2.21"/>
    </reaction>
</comment>
<keyword evidence="8" id="KW-1185">Reference proteome</keyword>
<dbReference type="Pfam" id="PF06029">
    <property type="entry name" value="AlkA_N"/>
    <property type="match status" value="1"/>
</dbReference>
<evidence type="ECO:0000259" key="6">
    <source>
        <dbReference type="SMART" id="SM01009"/>
    </source>
</evidence>
<dbReference type="InterPro" id="IPR011257">
    <property type="entry name" value="DNA_glycosylase"/>
</dbReference>
<dbReference type="Pfam" id="PF00730">
    <property type="entry name" value="HhH-GPD"/>
    <property type="match status" value="1"/>
</dbReference>
<dbReference type="InterPro" id="IPR051912">
    <property type="entry name" value="Alkylbase_DNA_Glycosylase/TA"/>
</dbReference>
<dbReference type="InterPro" id="IPR003265">
    <property type="entry name" value="HhH-GPD_domain"/>
</dbReference>
<protein>
    <recommendedName>
        <fullName evidence="2">DNA-3-methyladenine glycosylase II</fullName>
        <ecNumber evidence="2">3.2.2.21</ecNumber>
    </recommendedName>
</protein>
<evidence type="ECO:0000256" key="4">
    <source>
        <dbReference type="ARBA" id="ARBA00023204"/>
    </source>
</evidence>
<dbReference type="CDD" id="cd00056">
    <property type="entry name" value="ENDO3c"/>
    <property type="match status" value="1"/>
</dbReference>
<evidence type="ECO:0000256" key="3">
    <source>
        <dbReference type="ARBA" id="ARBA00022763"/>
    </source>
</evidence>
<evidence type="ECO:0000313" key="7">
    <source>
        <dbReference type="EMBL" id="CAG9932132.1"/>
    </source>
</evidence>
<evidence type="ECO:0000256" key="2">
    <source>
        <dbReference type="ARBA" id="ARBA00012000"/>
    </source>
</evidence>
<sequence length="306" mass="34120">MERVMRTHLSCSIPLADDFRVDDVLDFHGRDTLAVAERIDGHCLQKGLMWEGQAASLTIRLEIGHADVELAIDGVTNANQDTLVQIVRRMLGLTQRIEDFESIYRTHPQLGLLIARQPGLRVPLSATPFEALTWAITGQQISIGAAVSLRRKFIQLTGVKDSSGLACYPDADKVANLSETELRQAGFSQTKAQTLIMLSREVAANRLPLETWMTTIPVEEIHKQLLSLRGIGPWTVNYALLRGFGWLDGSLHGDAAVRRKLQLLLGPTEKVTENFTERWLAEFSPWRALVAAHLWAIPSEFLPVVK</sequence>
<evidence type="ECO:0000313" key="8">
    <source>
        <dbReference type="Proteomes" id="UP000839052"/>
    </source>
</evidence>
<gene>
    <name evidence="7" type="ORF">NTG6680_0879</name>
</gene>
<dbReference type="EMBL" id="OU912926">
    <property type="protein sequence ID" value="CAG9932132.1"/>
    <property type="molecule type" value="Genomic_DNA"/>
</dbReference>
<dbReference type="InterPro" id="IPR037046">
    <property type="entry name" value="AlkA_N_sf"/>
</dbReference>
<dbReference type="SUPFAM" id="SSF48150">
    <property type="entry name" value="DNA-glycosylase"/>
    <property type="match status" value="1"/>
</dbReference>
<keyword evidence="4" id="KW-0234">DNA repair</keyword>
<feature type="domain" description="DNA-3-methyladenine glycosylase AlkA N-terminal" evidence="6">
    <location>
        <begin position="10"/>
        <end position="127"/>
    </location>
</feature>
<dbReference type="PANTHER" id="PTHR43003">
    <property type="entry name" value="DNA-3-METHYLADENINE GLYCOSYLASE"/>
    <property type="match status" value="1"/>
</dbReference>
<dbReference type="PANTHER" id="PTHR43003:SF13">
    <property type="entry name" value="DNA-3-METHYLADENINE GLYCOSYLASE 2"/>
    <property type="match status" value="1"/>
</dbReference>
<organism evidence="7 8">
    <name type="scientific">Candidatus Nitrotoga arctica</name>
    <dbReference type="NCBI Taxonomy" id="453162"/>
    <lineage>
        <taxon>Bacteria</taxon>
        <taxon>Pseudomonadati</taxon>
        <taxon>Pseudomonadota</taxon>
        <taxon>Betaproteobacteria</taxon>
        <taxon>Nitrosomonadales</taxon>
        <taxon>Gallionellaceae</taxon>
        <taxon>Candidatus Nitrotoga</taxon>
    </lineage>
</organism>
<dbReference type="Gene3D" id="3.30.310.20">
    <property type="entry name" value="DNA-3-methyladenine glycosylase AlkA, N-terminal domain"/>
    <property type="match status" value="1"/>
</dbReference>
<accession>A0ABM8YX88</accession>
<dbReference type="Gene3D" id="1.10.340.30">
    <property type="entry name" value="Hypothetical protein, domain 2"/>
    <property type="match status" value="1"/>
</dbReference>
<dbReference type="SMART" id="SM00478">
    <property type="entry name" value="ENDO3c"/>
    <property type="match status" value="1"/>
</dbReference>
<feature type="domain" description="HhH-GPD" evidence="5">
    <location>
        <begin position="137"/>
        <end position="299"/>
    </location>
</feature>
<dbReference type="InterPro" id="IPR010316">
    <property type="entry name" value="AlkA_N"/>
</dbReference>
<dbReference type="EC" id="3.2.2.21" evidence="2"/>
<keyword evidence="3" id="KW-0227">DNA damage</keyword>
<evidence type="ECO:0000256" key="1">
    <source>
        <dbReference type="ARBA" id="ARBA00000086"/>
    </source>
</evidence>
<dbReference type="SMART" id="SM01009">
    <property type="entry name" value="AlkA_N"/>
    <property type="match status" value="1"/>
</dbReference>
<name>A0ABM8YX88_9PROT</name>
<evidence type="ECO:0000259" key="5">
    <source>
        <dbReference type="SMART" id="SM00478"/>
    </source>
</evidence>
<proteinExistence type="predicted"/>